<gene>
    <name evidence="1" type="ORF">GT565_00805</name>
</gene>
<name>A0A845KIW3_9FIRM</name>
<sequence length="47" mass="5346">MKHINIVIIDGVERDMATLSAEEREKIVNELNRVAVGYLGYKKEKTA</sequence>
<protein>
    <submittedName>
        <fullName evidence="1">Uncharacterized protein</fullName>
    </submittedName>
</protein>
<evidence type="ECO:0000313" key="2">
    <source>
        <dbReference type="Proteomes" id="UP000446719"/>
    </source>
</evidence>
<dbReference type="Proteomes" id="UP000446719">
    <property type="component" value="Unassembled WGS sequence"/>
</dbReference>
<dbReference type="EMBL" id="WWSB01000001">
    <property type="protein sequence ID" value="MZK16681.1"/>
    <property type="molecule type" value="Genomic_DNA"/>
</dbReference>
<proteinExistence type="predicted"/>
<reference evidence="1 2" key="1">
    <citation type="journal article" date="2019" name="Nat. Med.">
        <title>A library of human gut bacterial isolates paired with longitudinal multiomics data enables mechanistic microbiome research.</title>
        <authorList>
            <person name="Poyet M."/>
            <person name="Groussin M."/>
            <person name="Gibbons S.M."/>
            <person name="Avila-Pacheco J."/>
            <person name="Jiang X."/>
            <person name="Kearney S.M."/>
            <person name="Perrotta A.R."/>
            <person name="Berdy B."/>
            <person name="Zhao S."/>
            <person name="Lieberman T.D."/>
            <person name="Swanson P.K."/>
            <person name="Smith M."/>
            <person name="Roesemann S."/>
            <person name="Alexander J.E."/>
            <person name="Rich S.A."/>
            <person name="Livny J."/>
            <person name="Vlamakis H."/>
            <person name="Clish C."/>
            <person name="Bullock K."/>
            <person name="Deik A."/>
            <person name="Scott J."/>
            <person name="Pierce K.A."/>
            <person name="Xavier R.J."/>
            <person name="Alm E.J."/>
        </authorList>
    </citation>
    <scope>NUCLEOTIDE SEQUENCE [LARGE SCALE GENOMIC DNA]</scope>
    <source>
        <strain evidence="1 2">BIOML-A7</strain>
    </source>
</reference>
<accession>A0A845KIW3</accession>
<dbReference type="RefSeq" id="WP_161158710.1">
    <property type="nucleotide sequence ID" value="NZ_WWSB01000001.1"/>
</dbReference>
<organism evidence="1 2">
    <name type="scientific">Dorea longicatena</name>
    <dbReference type="NCBI Taxonomy" id="88431"/>
    <lineage>
        <taxon>Bacteria</taxon>
        <taxon>Bacillati</taxon>
        <taxon>Bacillota</taxon>
        <taxon>Clostridia</taxon>
        <taxon>Lachnospirales</taxon>
        <taxon>Lachnospiraceae</taxon>
        <taxon>Dorea</taxon>
    </lineage>
</organism>
<comment type="caution">
    <text evidence="1">The sequence shown here is derived from an EMBL/GenBank/DDBJ whole genome shotgun (WGS) entry which is preliminary data.</text>
</comment>
<evidence type="ECO:0000313" key="1">
    <source>
        <dbReference type="EMBL" id="MZK16681.1"/>
    </source>
</evidence>
<dbReference type="AlphaFoldDB" id="A0A845KIW3"/>